<sequence>MFLDDFHLICWLDISSNSFLSRSRRGGDDELNSYVFFFFFFSFLPHVPVLEEVSIVVKAEAFIGGDLLAEIGVGVEAPQAVKRSRRSVRVIVLVPGGWRRGRVGEGSAMVMGFGGVVSAEEATNDGEEDEYDVEGVPAVLDGAGSEDARSERL</sequence>
<dbReference type="EMBL" id="QJKJ01003353">
    <property type="protein sequence ID" value="RDX98862.1"/>
    <property type="molecule type" value="Genomic_DNA"/>
</dbReference>
<proteinExistence type="predicted"/>
<feature type="non-terminal residue" evidence="2">
    <location>
        <position position="1"/>
    </location>
</feature>
<protein>
    <submittedName>
        <fullName evidence="2">Uncharacterized protein</fullName>
    </submittedName>
</protein>
<name>A0A371H7T6_MUCPR</name>
<organism evidence="2 3">
    <name type="scientific">Mucuna pruriens</name>
    <name type="common">Velvet bean</name>
    <name type="synonym">Dolichos pruriens</name>
    <dbReference type="NCBI Taxonomy" id="157652"/>
    <lineage>
        <taxon>Eukaryota</taxon>
        <taxon>Viridiplantae</taxon>
        <taxon>Streptophyta</taxon>
        <taxon>Embryophyta</taxon>
        <taxon>Tracheophyta</taxon>
        <taxon>Spermatophyta</taxon>
        <taxon>Magnoliopsida</taxon>
        <taxon>eudicotyledons</taxon>
        <taxon>Gunneridae</taxon>
        <taxon>Pentapetalae</taxon>
        <taxon>rosids</taxon>
        <taxon>fabids</taxon>
        <taxon>Fabales</taxon>
        <taxon>Fabaceae</taxon>
        <taxon>Papilionoideae</taxon>
        <taxon>50 kb inversion clade</taxon>
        <taxon>NPAAA clade</taxon>
        <taxon>indigoferoid/millettioid clade</taxon>
        <taxon>Phaseoleae</taxon>
        <taxon>Mucuna</taxon>
    </lineage>
</organism>
<dbReference type="Proteomes" id="UP000257109">
    <property type="component" value="Unassembled WGS sequence"/>
</dbReference>
<evidence type="ECO:0000313" key="2">
    <source>
        <dbReference type="EMBL" id="RDX98862.1"/>
    </source>
</evidence>
<feature type="compositionally biased region" description="Acidic residues" evidence="1">
    <location>
        <begin position="122"/>
        <end position="133"/>
    </location>
</feature>
<evidence type="ECO:0000313" key="3">
    <source>
        <dbReference type="Proteomes" id="UP000257109"/>
    </source>
</evidence>
<feature type="region of interest" description="Disordered" evidence="1">
    <location>
        <begin position="121"/>
        <end position="153"/>
    </location>
</feature>
<reference evidence="2" key="1">
    <citation type="submission" date="2018-05" db="EMBL/GenBank/DDBJ databases">
        <title>Draft genome of Mucuna pruriens seed.</title>
        <authorList>
            <person name="Nnadi N.E."/>
            <person name="Vos R."/>
            <person name="Hasami M.H."/>
            <person name="Devisetty U.K."/>
            <person name="Aguiy J.C."/>
        </authorList>
    </citation>
    <scope>NUCLEOTIDE SEQUENCE [LARGE SCALE GENOMIC DNA]</scope>
    <source>
        <strain evidence="2">JCA_2017</strain>
    </source>
</reference>
<accession>A0A371H7T6</accession>
<gene>
    <name evidence="2" type="ORF">CR513_18167</name>
</gene>
<comment type="caution">
    <text evidence="2">The sequence shown here is derived from an EMBL/GenBank/DDBJ whole genome shotgun (WGS) entry which is preliminary data.</text>
</comment>
<evidence type="ECO:0000256" key="1">
    <source>
        <dbReference type="SAM" id="MobiDB-lite"/>
    </source>
</evidence>
<keyword evidence="3" id="KW-1185">Reference proteome</keyword>
<dbReference type="AlphaFoldDB" id="A0A371H7T6"/>